<evidence type="ECO:0000313" key="16">
    <source>
        <dbReference type="EMBL" id="ETR73347.1"/>
    </source>
</evidence>
<dbReference type="InterPro" id="IPR001789">
    <property type="entry name" value="Sig_transdc_resp-reg_receiver"/>
</dbReference>
<evidence type="ECO:0000256" key="10">
    <source>
        <dbReference type="ARBA" id="ARBA00023136"/>
    </source>
</evidence>
<keyword evidence="7 16" id="KW-0418">Kinase</keyword>
<keyword evidence="8" id="KW-0067">ATP-binding</keyword>
<dbReference type="CDD" id="cd00082">
    <property type="entry name" value="HisKA"/>
    <property type="match status" value="1"/>
</dbReference>
<dbReference type="SUPFAM" id="SSF47384">
    <property type="entry name" value="Homodimeric domain of signal transducing histidine kinase"/>
    <property type="match status" value="1"/>
</dbReference>
<dbReference type="Pfam" id="PF00072">
    <property type="entry name" value="Response_reg"/>
    <property type="match status" value="1"/>
</dbReference>
<feature type="domain" description="Histidine kinase" evidence="14">
    <location>
        <begin position="89"/>
        <end position="313"/>
    </location>
</feature>
<comment type="subcellular location">
    <subcellularLocation>
        <location evidence="2">Membrane</location>
    </subcellularLocation>
</comment>
<dbReference type="InterPro" id="IPR003594">
    <property type="entry name" value="HATPase_dom"/>
</dbReference>
<evidence type="ECO:0000256" key="5">
    <source>
        <dbReference type="ARBA" id="ARBA00022679"/>
    </source>
</evidence>
<dbReference type="GO" id="GO:0016020">
    <property type="term" value="C:membrane"/>
    <property type="evidence" value="ECO:0007669"/>
    <property type="project" value="UniProtKB-SubCell"/>
</dbReference>
<dbReference type="SUPFAM" id="SSF52172">
    <property type="entry name" value="CheY-like"/>
    <property type="match status" value="1"/>
</dbReference>
<evidence type="ECO:0000256" key="4">
    <source>
        <dbReference type="ARBA" id="ARBA00022553"/>
    </source>
</evidence>
<comment type="caution">
    <text evidence="16">The sequence shown here is derived from an EMBL/GenBank/DDBJ whole genome shotgun (WGS) entry which is preliminary data.</text>
</comment>
<evidence type="ECO:0000256" key="12">
    <source>
        <dbReference type="PROSITE-ProRule" id="PRU00169"/>
    </source>
</evidence>
<dbReference type="InterPro" id="IPR004358">
    <property type="entry name" value="Sig_transdc_His_kin-like_C"/>
</dbReference>
<keyword evidence="13" id="KW-0175">Coiled coil</keyword>
<dbReference type="CDD" id="cd17546">
    <property type="entry name" value="REC_hyHK_CKI1_RcsC-like"/>
    <property type="match status" value="1"/>
</dbReference>
<gene>
    <name evidence="16" type="ORF">OMM_06995</name>
</gene>
<dbReference type="SMART" id="SM00448">
    <property type="entry name" value="REC"/>
    <property type="match status" value="1"/>
</dbReference>
<dbReference type="SMART" id="SM00387">
    <property type="entry name" value="HATPase_c"/>
    <property type="match status" value="1"/>
</dbReference>
<evidence type="ECO:0000256" key="11">
    <source>
        <dbReference type="ARBA" id="ARBA00023306"/>
    </source>
</evidence>
<evidence type="ECO:0000259" key="15">
    <source>
        <dbReference type="PROSITE" id="PS50110"/>
    </source>
</evidence>
<evidence type="ECO:0000256" key="1">
    <source>
        <dbReference type="ARBA" id="ARBA00000085"/>
    </source>
</evidence>
<comment type="catalytic activity">
    <reaction evidence="1">
        <text>ATP + protein L-histidine = ADP + protein N-phospho-L-histidine.</text>
        <dbReference type="EC" id="2.7.13.3"/>
    </reaction>
</comment>
<dbReference type="InterPro" id="IPR036097">
    <property type="entry name" value="HisK_dim/P_sf"/>
</dbReference>
<keyword evidence="5" id="KW-0808">Transferase</keyword>
<sequence>MSLIISLILLFAFVSIIWAMKKRQRVNTELEALKAHLENMVDERTQELTLSNKQLQEEIVKRERAQEALRQAKDAAESANRAKSDYLANLTHELRTPLNAILGFSQLLERSPDANEQQREYLSIINRSGEHLLTLINDVLEMSKIEAGQIHMNMTAFNLHASIKGIEEMIHRRAEEKGLIFQVDFKGTPQHIKTDEGKFRQILINLLNNAIKFTHSGTIQLRVFIDDTYTSSSIKSRRLDIEIEDTGIGIPRQEKDSIFDPFSRISHDKYGMEGAGLGLAISKKLIELLGGNISIESKDHSGSLVRFYISYHEPDPNLPTRVNKKNMIRSVDKNWQHIQILVVEDKWENRLLLKNLLLQVGFKVLSAQNGQKAIEQFRRYHPALIFMDIRMPLMSGIEATKKIRKMPDGNTVKIIAITAHAFEEFREDILAVGCDDLIRKPYRDSDIFDSIKKHLGVTFVTERQFQIDEVKTGFTLSQKDLLVLPDNIRHTLRQATIDLDVSHFEAIVDEIRLEYPALANRLLELSSQFRYDYILDCLAM</sequence>
<evidence type="ECO:0000256" key="3">
    <source>
        <dbReference type="ARBA" id="ARBA00012438"/>
    </source>
</evidence>
<reference evidence="17" key="1">
    <citation type="submission" date="2012-11" db="EMBL/GenBank/DDBJ databases">
        <authorList>
            <person name="Lucero-Rivera Y.E."/>
            <person name="Tovar-Ramirez D."/>
        </authorList>
    </citation>
    <scope>NUCLEOTIDE SEQUENCE [LARGE SCALE GENOMIC DNA]</scope>
    <source>
        <strain evidence="17">Araruama</strain>
    </source>
</reference>
<dbReference type="EMBL" id="ATBP01000070">
    <property type="protein sequence ID" value="ETR73347.1"/>
    <property type="molecule type" value="Genomic_DNA"/>
</dbReference>
<evidence type="ECO:0000256" key="13">
    <source>
        <dbReference type="SAM" id="Coils"/>
    </source>
</evidence>
<dbReference type="EC" id="2.7.13.3" evidence="3"/>
<dbReference type="InterPro" id="IPR036890">
    <property type="entry name" value="HATPase_C_sf"/>
</dbReference>
<organism evidence="16 17">
    <name type="scientific">Candidatus Magnetoglobus multicellularis str. Araruama</name>
    <dbReference type="NCBI Taxonomy" id="890399"/>
    <lineage>
        <taxon>Bacteria</taxon>
        <taxon>Pseudomonadati</taxon>
        <taxon>Thermodesulfobacteriota</taxon>
        <taxon>Desulfobacteria</taxon>
        <taxon>Desulfobacterales</taxon>
        <taxon>Desulfobacteraceae</taxon>
        <taxon>Candidatus Magnetoglobus</taxon>
    </lineage>
</organism>
<evidence type="ECO:0000256" key="8">
    <source>
        <dbReference type="ARBA" id="ARBA00022840"/>
    </source>
</evidence>
<dbReference type="SMART" id="SM00388">
    <property type="entry name" value="HisKA"/>
    <property type="match status" value="1"/>
</dbReference>
<dbReference type="PRINTS" id="PR00344">
    <property type="entry name" value="BCTRLSENSOR"/>
</dbReference>
<feature type="modified residue" description="4-aspartylphosphate" evidence="12">
    <location>
        <position position="388"/>
    </location>
</feature>
<dbReference type="Gene3D" id="1.10.287.130">
    <property type="match status" value="1"/>
</dbReference>
<dbReference type="Proteomes" id="UP000189670">
    <property type="component" value="Unassembled WGS sequence"/>
</dbReference>
<keyword evidence="11" id="KW-0131">Cell cycle</keyword>
<evidence type="ECO:0000256" key="6">
    <source>
        <dbReference type="ARBA" id="ARBA00022741"/>
    </source>
</evidence>
<keyword evidence="6" id="KW-0547">Nucleotide-binding</keyword>
<feature type="coiled-coil region" evidence="13">
    <location>
        <begin position="23"/>
        <end position="89"/>
    </location>
</feature>
<dbReference type="PANTHER" id="PTHR45339:SF1">
    <property type="entry name" value="HYBRID SIGNAL TRANSDUCTION HISTIDINE KINASE J"/>
    <property type="match status" value="1"/>
</dbReference>
<evidence type="ECO:0000256" key="2">
    <source>
        <dbReference type="ARBA" id="ARBA00004370"/>
    </source>
</evidence>
<dbReference type="PROSITE" id="PS50110">
    <property type="entry name" value="RESPONSE_REGULATORY"/>
    <property type="match status" value="1"/>
</dbReference>
<dbReference type="InterPro" id="IPR005467">
    <property type="entry name" value="His_kinase_dom"/>
</dbReference>
<evidence type="ECO:0000256" key="9">
    <source>
        <dbReference type="ARBA" id="ARBA00023012"/>
    </source>
</evidence>
<dbReference type="PANTHER" id="PTHR45339">
    <property type="entry name" value="HYBRID SIGNAL TRANSDUCTION HISTIDINE KINASE J"/>
    <property type="match status" value="1"/>
</dbReference>
<accession>A0A1V1PEP7</accession>
<dbReference type="GO" id="GO:0005524">
    <property type="term" value="F:ATP binding"/>
    <property type="evidence" value="ECO:0007669"/>
    <property type="project" value="UniProtKB-KW"/>
</dbReference>
<dbReference type="CDD" id="cd16922">
    <property type="entry name" value="HATPase_EvgS-ArcB-TorS-like"/>
    <property type="match status" value="1"/>
</dbReference>
<evidence type="ECO:0000256" key="7">
    <source>
        <dbReference type="ARBA" id="ARBA00022777"/>
    </source>
</evidence>
<dbReference type="InterPro" id="IPR011006">
    <property type="entry name" value="CheY-like_superfamily"/>
</dbReference>
<dbReference type="AlphaFoldDB" id="A0A1V1PEP7"/>
<dbReference type="FunFam" id="1.10.287.130:FF:000038">
    <property type="entry name" value="Sensory transduction histidine kinase"/>
    <property type="match status" value="1"/>
</dbReference>
<dbReference type="PROSITE" id="PS50109">
    <property type="entry name" value="HIS_KIN"/>
    <property type="match status" value="1"/>
</dbReference>
<keyword evidence="4 12" id="KW-0597">Phosphoprotein</keyword>
<dbReference type="FunFam" id="3.30.565.10:FF:000010">
    <property type="entry name" value="Sensor histidine kinase RcsC"/>
    <property type="match status" value="1"/>
</dbReference>
<protein>
    <recommendedName>
        <fullName evidence="3">histidine kinase</fullName>
        <ecNumber evidence="3">2.7.13.3</ecNumber>
    </recommendedName>
</protein>
<dbReference type="InterPro" id="IPR003661">
    <property type="entry name" value="HisK_dim/P_dom"/>
</dbReference>
<keyword evidence="10" id="KW-0472">Membrane</keyword>
<dbReference type="Pfam" id="PF00512">
    <property type="entry name" value="HisKA"/>
    <property type="match status" value="1"/>
</dbReference>
<dbReference type="Pfam" id="PF02518">
    <property type="entry name" value="HATPase_c"/>
    <property type="match status" value="1"/>
</dbReference>
<keyword evidence="9" id="KW-0902">Two-component regulatory system</keyword>
<name>A0A1V1PEP7_9BACT</name>
<evidence type="ECO:0000313" key="17">
    <source>
        <dbReference type="Proteomes" id="UP000189670"/>
    </source>
</evidence>
<proteinExistence type="predicted"/>
<feature type="domain" description="Response regulatory" evidence="15">
    <location>
        <begin position="339"/>
        <end position="455"/>
    </location>
</feature>
<dbReference type="Gene3D" id="3.40.50.2300">
    <property type="match status" value="1"/>
</dbReference>
<dbReference type="GO" id="GO:0000155">
    <property type="term" value="F:phosphorelay sensor kinase activity"/>
    <property type="evidence" value="ECO:0007669"/>
    <property type="project" value="InterPro"/>
</dbReference>
<dbReference type="Gene3D" id="3.30.565.10">
    <property type="entry name" value="Histidine kinase-like ATPase, C-terminal domain"/>
    <property type="match status" value="1"/>
</dbReference>
<evidence type="ECO:0000259" key="14">
    <source>
        <dbReference type="PROSITE" id="PS50109"/>
    </source>
</evidence>
<dbReference type="SUPFAM" id="SSF55874">
    <property type="entry name" value="ATPase domain of HSP90 chaperone/DNA topoisomerase II/histidine kinase"/>
    <property type="match status" value="1"/>
</dbReference>